<dbReference type="EMBL" id="JAZGQO010000003">
    <property type="protein sequence ID" value="KAK6188806.1"/>
    <property type="molecule type" value="Genomic_DNA"/>
</dbReference>
<protein>
    <submittedName>
        <fullName evidence="3">Uncharacterized protein</fullName>
    </submittedName>
</protein>
<evidence type="ECO:0000256" key="1">
    <source>
        <dbReference type="SAM" id="Phobius"/>
    </source>
</evidence>
<gene>
    <name evidence="3" type="ORF">SNE40_004907</name>
</gene>
<keyword evidence="1" id="KW-1133">Transmembrane helix</keyword>
<evidence type="ECO:0000256" key="2">
    <source>
        <dbReference type="SAM" id="SignalP"/>
    </source>
</evidence>
<proteinExistence type="predicted"/>
<feature type="signal peptide" evidence="2">
    <location>
        <begin position="1"/>
        <end position="18"/>
    </location>
</feature>
<keyword evidence="1" id="KW-0472">Membrane</keyword>
<dbReference type="Proteomes" id="UP001347796">
    <property type="component" value="Unassembled WGS sequence"/>
</dbReference>
<accession>A0AAN8KD13</accession>
<feature type="transmembrane region" description="Helical" evidence="1">
    <location>
        <begin position="44"/>
        <end position="66"/>
    </location>
</feature>
<name>A0AAN8KD13_PATCE</name>
<feature type="chain" id="PRO_5042971795" evidence="2">
    <location>
        <begin position="19"/>
        <end position="115"/>
    </location>
</feature>
<keyword evidence="2" id="KW-0732">Signal</keyword>
<evidence type="ECO:0000313" key="4">
    <source>
        <dbReference type="Proteomes" id="UP001347796"/>
    </source>
</evidence>
<dbReference type="AlphaFoldDB" id="A0AAN8KD13"/>
<organism evidence="3 4">
    <name type="scientific">Patella caerulea</name>
    <name type="common">Rayed Mediterranean limpet</name>
    <dbReference type="NCBI Taxonomy" id="87958"/>
    <lineage>
        <taxon>Eukaryota</taxon>
        <taxon>Metazoa</taxon>
        <taxon>Spiralia</taxon>
        <taxon>Lophotrochozoa</taxon>
        <taxon>Mollusca</taxon>
        <taxon>Gastropoda</taxon>
        <taxon>Patellogastropoda</taxon>
        <taxon>Patelloidea</taxon>
        <taxon>Patellidae</taxon>
        <taxon>Patella</taxon>
    </lineage>
</organism>
<sequence length="115" mass="11272">MLVVQLLVLSYLVSGATAFGAWVGADPVMATGATELGTGVSMGSIAVVATGTTAFGAMAGAVWIGVDVAIGSGAVDGVVVADSAARANGARFDEDVVGGRSNNQSPLYGGILLKR</sequence>
<keyword evidence="1" id="KW-0812">Transmembrane</keyword>
<comment type="caution">
    <text evidence="3">The sequence shown here is derived from an EMBL/GenBank/DDBJ whole genome shotgun (WGS) entry which is preliminary data.</text>
</comment>
<reference evidence="3 4" key="1">
    <citation type="submission" date="2024-01" db="EMBL/GenBank/DDBJ databases">
        <title>The genome of the rayed Mediterranean limpet Patella caerulea (Linnaeus, 1758).</title>
        <authorList>
            <person name="Anh-Thu Weber A."/>
            <person name="Halstead-Nussloch G."/>
        </authorList>
    </citation>
    <scope>NUCLEOTIDE SEQUENCE [LARGE SCALE GENOMIC DNA]</scope>
    <source>
        <strain evidence="3">AATW-2023a</strain>
        <tissue evidence="3">Whole specimen</tissue>
    </source>
</reference>
<keyword evidence="4" id="KW-1185">Reference proteome</keyword>
<evidence type="ECO:0000313" key="3">
    <source>
        <dbReference type="EMBL" id="KAK6188806.1"/>
    </source>
</evidence>